<reference evidence="2 3" key="1">
    <citation type="submission" date="2018-08" db="EMBL/GenBank/DDBJ databases">
        <title>A genome reference for cultivated species of the human gut microbiota.</title>
        <authorList>
            <person name="Zou Y."/>
            <person name="Xue W."/>
            <person name="Luo G."/>
        </authorList>
    </citation>
    <scope>NUCLEOTIDE SEQUENCE [LARGE SCALE GENOMIC DNA]</scope>
    <source>
        <strain evidence="2 3">TF11-7</strain>
    </source>
</reference>
<name>A0A3E4LNU7_9FIRM</name>
<organism evidence="2 3">
    <name type="scientific">[Ruminococcus] lactaris</name>
    <dbReference type="NCBI Taxonomy" id="46228"/>
    <lineage>
        <taxon>Bacteria</taxon>
        <taxon>Bacillati</taxon>
        <taxon>Bacillota</taxon>
        <taxon>Clostridia</taxon>
        <taxon>Lachnospirales</taxon>
        <taxon>Lachnospiraceae</taxon>
        <taxon>Mediterraneibacter</taxon>
    </lineage>
</organism>
<evidence type="ECO:0000256" key="1">
    <source>
        <dbReference type="SAM" id="Phobius"/>
    </source>
</evidence>
<proteinExistence type="predicted"/>
<dbReference type="EMBL" id="QSQN01000022">
    <property type="protein sequence ID" value="RGK38974.1"/>
    <property type="molecule type" value="Genomic_DNA"/>
</dbReference>
<keyword evidence="1" id="KW-0812">Transmembrane</keyword>
<dbReference type="Proteomes" id="UP000260793">
    <property type="component" value="Unassembled WGS sequence"/>
</dbReference>
<dbReference type="AlphaFoldDB" id="A0A3E4LNU7"/>
<accession>A0A3E4LNU7</accession>
<sequence>MSNLSVIIDWKFVVALGASAVGIIFAVKMDDYAAERVSTQMVNACKEFAIAEQCNC</sequence>
<keyword evidence="1" id="KW-1133">Transmembrane helix</keyword>
<feature type="transmembrane region" description="Helical" evidence="1">
    <location>
        <begin position="6"/>
        <end position="27"/>
    </location>
</feature>
<evidence type="ECO:0000313" key="2">
    <source>
        <dbReference type="EMBL" id="RGK38974.1"/>
    </source>
</evidence>
<keyword evidence="1" id="KW-0472">Membrane</keyword>
<protein>
    <submittedName>
        <fullName evidence="2">MFS transporter</fullName>
    </submittedName>
</protein>
<comment type="caution">
    <text evidence="2">The sequence shown here is derived from an EMBL/GenBank/DDBJ whole genome shotgun (WGS) entry which is preliminary data.</text>
</comment>
<dbReference type="RefSeq" id="WP_117688277.1">
    <property type="nucleotide sequence ID" value="NZ_QSQN01000022.1"/>
</dbReference>
<evidence type="ECO:0000313" key="3">
    <source>
        <dbReference type="Proteomes" id="UP000260793"/>
    </source>
</evidence>
<gene>
    <name evidence="2" type="ORF">DXD17_09040</name>
</gene>